<dbReference type="Proteomes" id="UP001174909">
    <property type="component" value="Unassembled WGS sequence"/>
</dbReference>
<name>A0AA35XA44_GEOBA</name>
<dbReference type="EMBL" id="CASHTH010003439">
    <property type="protein sequence ID" value="CAI8044981.1"/>
    <property type="molecule type" value="Genomic_DNA"/>
</dbReference>
<keyword evidence="2" id="KW-1185">Reference proteome</keyword>
<proteinExistence type="predicted"/>
<dbReference type="AlphaFoldDB" id="A0AA35XA44"/>
<evidence type="ECO:0000313" key="2">
    <source>
        <dbReference type="Proteomes" id="UP001174909"/>
    </source>
</evidence>
<evidence type="ECO:0000313" key="1">
    <source>
        <dbReference type="EMBL" id="CAI8044981.1"/>
    </source>
</evidence>
<sequence length="24" mass="2733">MLKLKRRSGVGGLSLMTIYVLFIH</sequence>
<organism evidence="1 2">
    <name type="scientific">Geodia barretti</name>
    <name type="common">Barrett's horny sponge</name>
    <dbReference type="NCBI Taxonomy" id="519541"/>
    <lineage>
        <taxon>Eukaryota</taxon>
        <taxon>Metazoa</taxon>
        <taxon>Porifera</taxon>
        <taxon>Demospongiae</taxon>
        <taxon>Heteroscleromorpha</taxon>
        <taxon>Tetractinellida</taxon>
        <taxon>Astrophorina</taxon>
        <taxon>Geodiidae</taxon>
        <taxon>Geodia</taxon>
    </lineage>
</organism>
<gene>
    <name evidence="1" type="ORF">GBAR_LOCUS24902</name>
</gene>
<protein>
    <submittedName>
        <fullName evidence="1">Uncharacterized protein</fullName>
    </submittedName>
</protein>
<accession>A0AA35XA44</accession>
<reference evidence="1" key="1">
    <citation type="submission" date="2023-03" db="EMBL/GenBank/DDBJ databases">
        <authorList>
            <person name="Steffen K."/>
            <person name="Cardenas P."/>
        </authorList>
    </citation>
    <scope>NUCLEOTIDE SEQUENCE</scope>
</reference>
<comment type="caution">
    <text evidence="1">The sequence shown here is derived from an EMBL/GenBank/DDBJ whole genome shotgun (WGS) entry which is preliminary data.</text>
</comment>